<sequence length="241" mass="27415">MKNIVFFGAPDKSHLLLTLGKLLVAAGQKVLLVDSTLAQSVQGYLPLSGERPSAYVTEFEGLDVSAGFITFTQLDRYMKQSEGKWPDYDVMLLDTDHTEFVKGRDLSTFTHCVWCNSLEKLALQKNAKLMQRLCLAESAAQPLPFLKLLYPSVQATITEAYIDSQIASNPIQWLNPVFRIPFDERDISTKIDNQHHCRIDVKKLSGAYIRTVLSMSKQLFDLDERTVKTAWKRVRRDRRGT</sequence>
<dbReference type="Proteomes" id="UP000309676">
    <property type="component" value="Unassembled WGS sequence"/>
</dbReference>
<protein>
    <submittedName>
        <fullName evidence="1">Uncharacterized protein</fullName>
    </submittedName>
</protein>
<evidence type="ECO:0000313" key="1">
    <source>
        <dbReference type="EMBL" id="TLS48831.1"/>
    </source>
</evidence>
<dbReference type="SUPFAM" id="SSF52540">
    <property type="entry name" value="P-loop containing nucleoside triphosphate hydrolases"/>
    <property type="match status" value="1"/>
</dbReference>
<dbReference type="InterPro" id="IPR027417">
    <property type="entry name" value="P-loop_NTPase"/>
</dbReference>
<dbReference type="AlphaFoldDB" id="A0A5R9FZ89"/>
<dbReference type="OrthoDB" id="2610621at2"/>
<dbReference type="EMBL" id="VCIW01000028">
    <property type="protein sequence ID" value="TLS48831.1"/>
    <property type="molecule type" value="Genomic_DNA"/>
</dbReference>
<proteinExistence type="predicted"/>
<keyword evidence="2" id="KW-1185">Reference proteome</keyword>
<gene>
    <name evidence="1" type="ORF">FE782_28660</name>
</gene>
<evidence type="ECO:0000313" key="2">
    <source>
        <dbReference type="Proteomes" id="UP000309676"/>
    </source>
</evidence>
<name>A0A5R9FZ89_9BACL</name>
<comment type="caution">
    <text evidence="1">The sequence shown here is derived from an EMBL/GenBank/DDBJ whole genome shotgun (WGS) entry which is preliminary data.</text>
</comment>
<accession>A0A5R9FZ89</accession>
<organism evidence="1 2">
    <name type="scientific">Paenibacillus antri</name>
    <dbReference type="NCBI Taxonomy" id="2582848"/>
    <lineage>
        <taxon>Bacteria</taxon>
        <taxon>Bacillati</taxon>
        <taxon>Bacillota</taxon>
        <taxon>Bacilli</taxon>
        <taxon>Bacillales</taxon>
        <taxon>Paenibacillaceae</taxon>
        <taxon>Paenibacillus</taxon>
    </lineage>
</organism>
<reference evidence="1 2" key="1">
    <citation type="submission" date="2019-05" db="EMBL/GenBank/DDBJ databases">
        <authorList>
            <person name="Narsing Rao M.P."/>
            <person name="Li W.J."/>
        </authorList>
    </citation>
    <scope>NUCLEOTIDE SEQUENCE [LARGE SCALE GENOMIC DNA]</scope>
    <source>
        <strain evidence="1 2">SYSU_K30003</strain>
    </source>
</reference>
<dbReference type="RefSeq" id="WP_138197779.1">
    <property type="nucleotide sequence ID" value="NZ_VCIW01000028.1"/>
</dbReference>